<dbReference type="InterPro" id="IPR010869">
    <property type="entry name" value="DUF1501"/>
</dbReference>
<sequence length="435" mass="46544">MKSPTPVSRRFFLRQGALAFASIGAGALFGPGFLRSSLFAAEPLRTKGGKRVLVCIFQRGAVDGLSMVVPHGDPHYYRLRSDIAIATPTSGKPGSAIDLDGTFGLHPALAPLRDIYGAGELAVLHACGNPNGTRSHFDAQDFMEAGTDHDKALRSGWLSRMLASCPEDSAHLSPLRALAMTGQMPRSLEGDPSALAIADLAHFQVAPGARPAYAESLETDFRQIYASSQGDAIHSAGDNSFAAIDLLRKVDPAHYRPTDGATYPTGPFGRSLRQIAQLIKSDVGLEVAFANIGGWDTHANQGGAEGQLSDRLREFSQALAAFHRDLGAKMSDVLVLTMSEFGRTAHQNGNRGTDHGHGTAFFALGGPVRGGRVYGRWPGLAPDQLYQNRDLAITTDFRDFFAEAAVRHMGVTSGDLPKVFPEFRTDAARFPGFLG</sequence>
<gene>
    <name evidence="1" type="ORF">GALL_142770</name>
</gene>
<dbReference type="InterPro" id="IPR006311">
    <property type="entry name" value="TAT_signal"/>
</dbReference>
<dbReference type="Pfam" id="PF07394">
    <property type="entry name" value="DUF1501"/>
    <property type="match status" value="1"/>
</dbReference>
<dbReference type="PANTHER" id="PTHR43737:SF1">
    <property type="entry name" value="DUF1501 DOMAIN-CONTAINING PROTEIN"/>
    <property type="match status" value="1"/>
</dbReference>
<dbReference type="EMBL" id="MLJW01000064">
    <property type="protein sequence ID" value="OIR03655.1"/>
    <property type="molecule type" value="Genomic_DNA"/>
</dbReference>
<evidence type="ECO:0008006" key="2">
    <source>
        <dbReference type="Google" id="ProtNLM"/>
    </source>
</evidence>
<evidence type="ECO:0000313" key="1">
    <source>
        <dbReference type="EMBL" id="OIR03655.1"/>
    </source>
</evidence>
<protein>
    <recommendedName>
        <fullName evidence="2">DUF1501 domain-containing protein</fullName>
    </recommendedName>
</protein>
<organism evidence="1">
    <name type="scientific">mine drainage metagenome</name>
    <dbReference type="NCBI Taxonomy" id="410659"/>
    <lineage>
        <taxon>unclassified sequences</taxon>
        <taxon>metagenomes</taxon>
        <taxon>ecological metagenomes</taxon>
    </lineage>
</organism>
<comment type="caution">
    <text evidence="1">The sequence shown here is derived from an EMBL/GenBank/DDBJ whole genome shotgun (WGS) entry which is preliminary data.</text>
</comment>
<reference evidence="1" key="1">
    <citation type="submission" date="2016-10" db="EMBL/GenBank/DDBJ databases">
        <title>Sequence of Gallionella enrichment culture.</title>
        <authorList>
            <person name="Poehlein A."/>
            <person name="Muehling M."/>
            <person name="Daniel R."/>
        </authorList>
    </citation>
    <scope>NUCLEOTIDE SEQUENCE</scope>
</reference>
<proteinExistence type="predicted"/>
<dbReference type="PROSITE" id="PS51318">
    <property type="entry name" value="TAT"/>
    <property type="match status" value="1"/>
</dbReference>
<accession>A0A1J5S5T6</accession>
<name>A0A1J5S5T6_9ZZZZ</name>
<dbReference type="AlphaFoldDB" id="A0A1J5S5T6"/>
<dbReference type="PANTHER" id="PTHR43737">
    <property type="entry name" value="BLL7424 PROTEIN"/>
    <property type="match status" value="1"/>
</dbReference>